<keyword evidence="1" id="KW-0472">Membrane</keyword>
<evidence type="ECO:0000313" key="2">
    <source>
        <dbReference type="EMBL" id="VFJ55272.1"/>
    </source>
</evidence>
<protein>
    <submittedName>
        <fullName evidence="2">Uncharacterized protein</fullName>
    </submittedName>
</protein>
<name>A0A450SNB9_9GAMM</name>
<feature type="transmembrane region" description="Helical" evidence="1">
    <location>
        <begin position="12"/>
        <end position="30"/>
    </location>
</feature>
<feature type="transmembrane region" description="Helical" evidence="1">
    <location>
        <begin position="116"/>
        <end position="134"/>
    </location>
</feature>
<organism evidence="2">
    <name type="scientific">Candidatus Kentrum sp. FW</name>
    <dbReference type="NCBI Taxonomy" id="2126338"/>
    <lineage>
        <taxon>Bacteria</taxon>
        <taxon>Pseudomonadati</taxon>
        <taxon>Pseudomonadota</taxon>
        <taxon>Gammaproteobacteria</taxon>
        <taxon>Candidatus Kentrum</taxon>
    </lineage>
</organism>
<dbReference type="AlphaFoldDB" id="A0A450SNB9"/>
<reference evidence="2" key="1">
    <citation type="submission" date="2019-02" db="EMBL/GenBank/DDBJ databases">
        <authorList>
            <person name="Gruber-Vodicka R. H."/>
            <person name="Seah K. B. B."/>
        </authorList>
    </citation>
    <scope>NUCLEOTIDE SEQUENCE</scope>
    <source>
        <strain evidence="2">BECK_BZ15</strain>
    </source>
</reference>
<accession>A0A450SNB9</accession>
<dbReference type="EMBL" id="CAADEW010000053">
    <property type="protein sequence ID" value="VFJ55272.1"/>
    <property type="molecule type" value="Genomic_DNA"/>
</dbReference>
<keyword evidence="1" id="KW-1133">Transmembrane helix</keyword>
<evidence type="ECO:0000256" key="1">
    <source>
        <dbReference type="SAM" id="Phobius"/>
    </source>
</evidence>
<proteinExistence type="predicted"/>
<keyword evidence="1" id="KW-0812">Transmembrane</keyword>
<feature type="transmembrane region" description="Helical" evidence="1">
    <location>
        <begin position="79"/>
        <end position="96"/>
    </location>
</feature>
<gene>
    <name evidence="2" type="ORF">BECKFW1821A_GA0114235_10533</name>
</gene>
<sequence>MATPRRSHLETSRRWLAVLVMAIAAVTFVLNQDILRELAESLSGASETLRIFIGIFEFLAQQESSLAYLWNFNPPDLAPWQWLNIAGATITGLLFLSSDRVRAQWQFAWFLWMARLRNLCATFYIFMAFGYVVLAPRGLGDVTPTGWLAPLDALYGPYLER</sequence>